<reference evidence="2" key="1">
    <citation type="submission" date="2020-12" db="EMBL/GenBank/DDBJ databases">
        <title>Comamonas sp. nov., isolated from stream water.</title>
        <authorList>
            <person name="Park K.-H."/>
        </authorList>
    </citation>
    <scope>NUCLEOTIDE SEQUENCE</scope>
    <source>
        <strain evidence="2">EJ-4</strain>
    </source>
</reference>
<comment type="caution">
    <text evidence="2">The sequence shown here is derived from an EMBL/GenBank/DDBJ whole genome shotgun (WGS) entry which is preliminary data.</text>
</comment>
<evidence type="ECO:0000313" key="2">
    <source>
        <dbReference type="EMBL" id="MBI1623916.1"/>
    </source>
</evidence>
<feature type="region of interest" description="Disordered" evidence="1">
    <location>
        <begin position="92"/>
        <end position="118"/>
    </location>
</feature>
<dbReference type="Proteomes" id="UP000530032">
    <property type="component" value="Unassembled WGS sequence"/>
</dbReference>
<proteinExistence type="predicted"/>
<protein>
    <submittedName>
        <fullName evidence="2">Uncharacterized protein</fullName>
    </submittedName>
</protein>
<dbReference type="RefSeq" id="WP_198460418.1">
    <property type="nucleotide sequence ID" value="NZ_JABBCQ020000003.1"/>
</dbReference>
<evidence type="ECO:0000256" key="1">
    <source>
        <dbReference type="SAM" id="MobiDB-lite"/>
    </source>
</evidence>
<gene>
    <name evidence="2" type="ORF">HF327_005230</name>
</gene>
<dbReference type="AlphaFoldDB" id="A0A843AXN4"/>
<name>A0A843AXN4_9BURK</name>
<keyword evidence="3" id="KW-1185">Reference proteome</keyword>
<evidence type="ECO:0000313" key="3">
    <source>
        <dbReference type="Proteomes" id="UP000530032"/>
    </source>
</evidence>
<organism evidence="2 3">
    <name type="scientific">Comamonas suwonensis</name>
    <dbReference type="NCBI Taxonomy" id="2606214"/>
    <lineage>
        <taxon>Bacteria</taxon>
        <taxon>Pseudomonadati</taxon>
        <taxon>Pseudomonadota</taxon>
        <taxon>Betaproteobacteria</taxon>
        <taxon>Burkholderiales</taxon>
        <taxon>Comamonadaceae</taxon>
        <taxon>Comamonas</taxon>
    </lineage>
</organism>
<dbReference type="EMBL" id="JABBCQ020000003">
    <property type="protein sequence ID" value="MBI1623916.1"/>
    <property type="molecule type" value="Genomic_DNA"/>
</dbReference>
<accession>A0A843AXN4</accession>
<sequence length="118" mass="12946">MAKEILGRVDCPFCHLSQGVRVTHDKNGQPFGYCDGGCHGQMKVGGDAHRVARFVEKYPWAAPLNAAKPVSVPVREPEPEAVQPVMAPVQVVKPEPKPKPKRQPVANPFDIFLKKEPA</sequence>